<keyword evidence="2" id="KW-1185">Reference proteome</keyword>
<evidence type="ECO:0000313" key="1">
    <source>
        <dbReference type="EMBL" id="MCT8329358.1"/>
    </source>
</evidence>
<protein>
    <submittedName>
        <fullName evidence="1">DNA-binding protein</fullName>
    </submittedName>
</protein>
<organism evidence="1 2">
    <name type="scientific">Albidovulum sediminis</name>
    <dbReference type="NCBI Taxonomy" id="3066345"/>
    <lineage>
        <taxon>Bacteria</taxon>
        <taxon>Pseudomonadati</taxon>
        <taxon>Pseudomonadota</taxon>
        <taxon>Alphaproteobacteria</taxon>
        <taxon>Rhodobacterales</taxon>
        <taxon>Paracoccaceae</taxon>
        <taxon>Albidovulum</taxon>
    </lineage>
</organism>
<dbReference type="RefSeq" id="WP_261494782.1">
    <property type="nucleotide sequence ID" value="NZ_JAOCQF010000001.1"/>
</dbReference>
<evidence type="ECO:0000313" key="2">
    <source>
        <dbReference type="Proteomes" id="UP001205601"/>
    </source>
</evidence>
<dbReference type="SUPFAM" id="SSF46955">
    <property type="entry name" value="Putative DNA-binding domain"/>
    <property type="match status" value="1"/>
</dbReference>
<gene>
    <name evidence="1" type="ORF">N5I32_07525</name>
</gene>
<comment type="caution">
    <text evidence="1">The sequence shown here is derived from an EMBL/GenBank/DDBJ whole genome shotgun (WGS) entry which is preliminary data.</text>
</comment>
<reference evidence="2" key="1">
    <citation type="submission" date="2023-07" db="EMBL/GenBank/DDBJ databases">
        <title>Defluviimonas sediminis sp. nov., isolated from mangrove sediment.</title>
        <authorList>
            <person name="Liu L."/>
            <person name="Li J."/>
            <person name="Huang Y."/>
            <person name="Pan J."/>
            <person name="Li M."/>
        </authorList>
    </citation>
    <scope>NUCLEOTIDE SEQUENCE [LARGE SCALE GENOMIC DNA]</scope>
    <source>
        <strain evidence="2">FT324</strain>
    </source>
</reference>
<dbReference type="Proteomes" id="UP001205601">
    <property type="component" value="Unassembled WGS sequence"/>
</dbReference>
<dbReference type="EMBL" id="JAOCQF010000001">
    <property type="protein sequence ID" value="MCT8329358.1"/>
    <property type="molecule type" value="Genomic_DNA"/>
</dbReference>
<accession>A0ABT2NKA1</accession>
<dbReference type="GO" id="GO:0003677">
    <property type="term" value="F:DNA binding"/>
    <property type="evidence" value="ECO:0007669"/>
    <property type="project" value="UniProtKB-KW"/>
</dbReference>
<dbReference type="InterPro" id="IPR009061">
    <property type="entry name" value="DNA-bd_dom_put_sf"/>
</dbReference>
<proteinExistence type="predicted"/>
<name>A0ABT2NKA1_9RHOB</name>
<keyword evidence="1" id="KW-0238">DNA-binding</keyword>
<sequence length="77" mass="9072">MARKTQNGEQDLLPPAFMLMRERAVAERWNKSIRTLQRWRAEGYGPAHIYIGGTIHYRLEDILAFEERMRRGGVVEQ</sequence>